<evidence type="ECO:0000256" key="1">
    <source>
        <dbReference type="SAM" id="MobiDB-lite"/>
    </source>
</evidence>
<dbReference type="OrthoDB" id="9796962at2"/>
<comment type="caution">
    <text evidence="2">The sequence shown here is derived from an EMBL/GenBank/DDBJ whole genome shotgun (WGS) entry which is preliminary data.</text>
</comment>
<sequence>MRALLAAASILALLTACSPEDPASGEARPDASGAASGDHDAMDHAAMDHEGAGDATGMGASAAADLLTGPQSVTVEADGQSAMFAGTWIRTPPQGRDVAAGYLVVRTQNPDAIVEVTSPDAERVELHTMTMDDNVMRMRRIDRLETGPEPVRLAPGSDHLMIFGLSESARTNAAARLTLTFESGLVAEELVFPIEDAMPE</sequence>
<proteinExistence type="predicted"/>
<organism evidence="2 3">
    <name type="scientific">Marinicauda pacifica</name>
    <dbReference type="NCBI Taxonomy" id="1133559"/>
    <lineage>
        <taxon>Bacteria</taxon>
        <taxon>Pseudomonadati</taxon>
        <taxon>Pseudomonadota</taxon>
        <taxon>Alphaproteobacteria</taxon>
        <taxon>Maricaulales</taxon>
        <taxon>Maricaulaceae</taxon>
        <taxon>Marinicauda</taxon>
    </lineage>
</organism>
<dbReference type="InterPro" id="IPR058248">
    <property type="entry name" value="Lxx211020-like"/>
</dbReference>
<name>A0A4S2HA52_9PROT</name>
<dbReference type="RefSeq" id="WP_135945576.1">
    <property type="nucleotide sequence ID" value="NZ_BMEI01000003.1"/>
</dbReference>
<dbReference type="SUPFAM" id="SSF110087">
    <property type="entry name" value="DR1885-like metal-binding protein"/>
    <property type="match status" value="1"/>
</dbReference>
<gene>
    <name evidence="2" type="ORF">E5162_12430</name>
</gene>
<accession>A0A4S2HA52</accession>
<dbReference type="Gene3D" id="2.60.40.1890">
    <property type="entry name" value="PCu(A)C copper chaperone"/>
    <property type="match status" value="1"/>
</dbReference>
<dbReference type="PROSITE" id="PS51257">
    <property type="entry name" value="PROKAR_LIPOPROTEIN"/>
    <property type="match status" value="1"/>
</dbReference>
<protein>
    <submittedName>
        <fullName evidence="2">Copper chaperone PCu(A)C</fullName>
    </submittedName>
</protein>
<dbReference type="Pfam" id="PF04314">
    <property type="entry name" value="PCuAC"/>
    <property type="match status" value="1"/>
</dbReference>
<dbReference type="PANTHER" id="PTHR36302:SF1">
    <property type="entry name" value="COPPER CHAPERONE PCU(A)C"/>
    <property type="match status" value="1"/>
</dbReference>
<dbReference type="InterPro" id="IPR007410">
    <property type="entry name" value="LpqE-like"/>
</dbReference>
<evidence type="ECO:0000313" key="3">
    <source>
        <dbReference type="Proteomes" id="UP000305451"/>
    </source>
</evidence>
<dbReference type="Proteomes" id="UP000305451">
    <property type="component" value="Unassembled WGS sequence"/>
</dbReference>
<keyword evidence="3" id="KW-1185">Reference proteome</keyword>
<dbReference type="AlphaFoldDB" id="A0A4S2HA52"/>
<dbReference type="PANTHER" id="PTHR36302">
    <property type="entry name" value="BLR7088 PROTEIN"/>
    <property type="match status" value="1"/>
</dbReference>
<dbReference type="InterPro" id="IPR036182">
    <property type="entry name" value="PCuAC_sf"/>
</dbReference>
<dbReference type="EMBL" id="SRXV01000003">
    <property type="protein sequence ID" value="TGY92441.1"/>
    <property type="molecule type" value="Genomic_DNA"/>
</dbReference>
<evidence type="ECO:0000313" key="2">
    <source>
        <dbReference type="EMBL" id="TGY92441.1"/>
    </source>
</evidence>
<feature type="region of interest" description="Disordered" evidence="1">
    <location>
        <begin position="19"/>
        <end position="41"/>
    </location>
</feature>
<reference evidence="2 3" key="1">
    <citation type="journal article" date="2013" name="Int. J. Syst. Evol. Microbiol.">
        <title>Marinicauda pacifica gen. nov., sp. nov., a prosthecate alphaproteobacterium of the family Hyphomonadaceae isolated from deep seawater.</title>
        <authorList>
            <person name="Zhang X.Y."/>
            <person name="Li G.W."/>
            <person name="Wang C.S."/>
            <person name="Zhang Y.J."/>
            <person name="Xu X.W."/>
            <person name="Li H."/>
            <person name="Liu A."/>
            <person name="Liu C."/>
            <person name="Xie B.B."/>
            <person name="Qin Q.L."/>
            <person name="Xu Z."/>
            <person name="Chen X.L."/>
            <person name="Zhou B.C."/>
            <person name="Zhang Y.Z."/>
        </authorList>
    </citation>
    <scope>NUCLEOTIDE SEQUENCE [LARGE SCALE GENOMIC DNA]</scope>
    <source>
        <strain evidence="2 3">P-1 km-3</strain>
    </source>
</reference>